<sequence>MEEIPLYADGTPAYNESIQWLYKPNELEPFARYEKGQLHYVVCDQIGTPRELFDERGNLKWLSRHDIWGKTNSYGYKAANDDTVLDCHLRYLGQYSDDESGLHYNRFRYYDPDTGQYISPDPIGLSGGINPYGYAHNPLT</sequence>
<organism evidence="2 3">
    <name type="scientific">Bombiscardovia apis</name>
    <dbReference type="NCBI Taxonomy" id="2932182"/>
    <lineage>
        <taxon>Bacteria</taxon>
        <taxon>Bacillati</taxon>
        <taxon>Actinomycetota</taxon>
        <taxon>Actinomycetes</taxon>
        <taxon>Bifidobacteriales</taxon>
        <taxon>Bifidobacteriaceae</taxon>
        <taxon>Bombiscardovia</taxon>
    </lineage>
</organism>
<protein>
    <recommendedName>
        <fullName evidence="1">RHS protein conserved region domain-containing protein</fullName>
    </recommendedName>
</protein>
<dbReference type="Gene3D" id="2.180.10.10">
    <property type="entry name" value="RHS repeat-associated core"/>
    <property type="match status" value="1"/>
</dbReference>
<dbReference type="NCBIfam" id="TIGR03696">
    <property type="entry name" value="Rhs_assc_core"/>
    <property type="match status" value="1"/>
</dbReference>
<dbReference type="Proteomes" id="UP001321748">
    <property type="component" value="Chromosome"/>
</dbReference>
<dbReference type="InterPro" id="IPR050708">
    <property type="entry name" value="T6SS_VgrG/RHS"/>
</dbReference>
<dbReference type="PANTHER" id="PTHR32305">
    <property type="match status" value="1"/>
</dbReference>
<dbReference type="InterPro" id="IPR022385">
    <property type="entry name" value="Rhs_assc_core"/>
</dbReference>
<dbReference type="InterPro" id="IPR001826">
    <property type="entry name" value="RHS"/>
</dbReference>
<evidence type="ECO:0000259" key="1">
    <source>
        <dbReference type="Pfam" id="PF03527"/>
    </source>
</evidence>
<accession>A0ABM8BC68</accession>
<keyword evidence="3" id="KW-1185">Reference proteome</keyword>
<proteinExistence type="predicted"/>
<name>A0ABM8BC68_9BIFI</name>
<reference evidence="2 3" key="1">
    <citation type="journal article" date="2023" name="Microbiol. Spectr.">
        <title>Symbiosis of Carpenter Bees with Uncharacterized Lactic Acid Bacteria Showing NAD Auxotrophy.</title>
        <authorList>
            <person name="Kawasaki S."/>
            <person name="Ozawa K."/>
            <person name="Mori T."/>
            <person name="Yamamoto A."/>
            <person name="Ito M."/>
            <person name="Ohkuma M."/>
            <person name="Sakamoto M."/>
            <person name="Matsutani M."/>
        </authorList>
    </citation>
    <scope>NUCLEOTIDE SEQUENCE [LARGE SCALE GENOMIC DNA]</scope>
    <source>
        <strain evidence="2 3">KimH</strain>
    </source>
</reference>
<dbReference type="RefSeq" id="WP_317643527.1">
    <property type="nucleotide sequence ID" value="NZ_AP026800.1"/>
</dbReference>
<dbReference type="PANTHER" id="PTHR32305:SF15">
    <property type="entry name" value="PROTEIN RHSA-RELATED"/>
    <property type="match status" value="1"/>
</dbReference>
<dbReference type="EMBL" id="AP026800">
    <property type="protein sequence ID" value="BDR54517.1"/>
    <property type="molecule type" value="Genomic_DNA"/>
</dbReference>
<evidence type="ECO:0000313" key="2">
    <source>
        <dbReference type="EMBL" id="BDR54517.1"/>
    </source>
</evidence>
<gene>
    <name evidence="2" type="ORF">KIMH_06280</name>
</gene>
<evidence type="ECO:0000313" key="3">
    <source>
        <dbReference type="Proteomes" id="UP001321748"/>
    </source>
</evidence>
<dbReference type="PRINTS" id="PR00394">
    <property type="entry name" value="RHSPROTEIN"/>
</dbReference>
<feature type="domain" description="RHS protein conserved region" evidence="1">
    <location>
        <begin position="39"/>
        <end position="71"/>
    </location>
</feature>
<dbReference type="Pfam" id="PF03527">
    <property type="entry name" value="RHS"/>
    <property type="match status" value="1"/>
</dbReference>